<feature type="binding site" evidence="6">
    <location>
        <position position="201"/>
    </location>
    <ligand>
        <name>a divalent metal cation</name>
        <dbReference type="ChEBI" id="CHEBI:60240"/>
        <label>2</label>
        <note>catalytic</note>
    </ligand>
</feature>
<evidence type="ECO:0000256" key="7">
    <source>
        <dbReference type="RuleBase" id="RU003653"/>
    </source>
</evidence>
<sequence>MIIQNESEFEALKKIGTVVAIAREEMLKAVKPGVTTKELDMIAKEVLDSYGAKSAPITEYNYPGYTCISINDEVAHGIPGGRVIREGDLVNVDVSAVLDGFYSDTGATIIAGESPAVVKKLLKCSEDALYKGIAKAKAGSKVNQIGRAIFNEARNNGFTVIRDLTGHGIGKKLHDEPQYIFNYYNKENDELMVNGMVLAIETFISTKAEHIEELEDGWTLVTPDGSWVSQFEHTVVVHNNEPIILTAI</sequence>
<dbReference type="InterPro" id="IPR036005">
    <property type="entry name" value="Creatinase/aminopeptidase-like"/>
</dbReference>
<dbReference type="EMBL" id="FQZO01000002">
    <property type="protein sequence ID" value="SHI87659.1"/>
    <property type="molecule type" value="Genomic_DNA"/>
</dbReference>
<dbReference type="PANTHER" id="PTHR43330:SF13">
    <property type="entry name" value="METHIONINE AMINOPEPTIDASE 2"/>
    <property type="match status" value="1"/>
</dbReference>
<dbReference type="OrthoDB" id="9802055at2"/>
<keyword evidence="2 6" id="KW-0031">Aminopeptidase</keyword>
<gene>
    <name evidence="6" type="primary">map</name>
    <name evidence="9" type="ORF">SAMN05444401_1657</name>
</gene>
<dbReference type="InterPro" id="IPR001714">
    <property type="entry name" value="Pept_M24_MAP"/>
</dbReference>
<feature type="binding site" evidence="6">
    <location>
        <position position="104"/>
    </location>
    <ligand>
        <name>a divalent metal cation</name>
        <dbReference type="ChEBI" id="CHEBI:60240"/>
        <label>2</label>
        <note>catalytic</note>
    </ligand>
</feature>
<evidence type="ECO:0000256" key="4">
    <source>
        <dbReference type="ARBA" id="ARBA00022723"/>
    </source>
</evidence>
<dbReference type="CDD" id="cd01086">
    <property type="entry name" value="MetAP1"/>
    <property type="match status" value="1"/>
</dbReference>
<dbReference type="RefSeq" id="WP_073005423.1">
    <property type="nucleotide sequence ID" value="NZ_FQZO01000002.1"/>
</dbReference>
<evidence type="ECO:0000313" key="9">
    <source>
        <dbReference type="EMBL" id="SHI87659.1"/>
    </source>
</evidence>
<evidence type="ECO:0000313" key="10">
    <source>
        <dbReference type="Proteomes" id="UP000184080"/>
    </source>
</evidence>
<feature type="binding site" evidence="6">
    <location>
        <position position="167"/>
    </location>
    <ligand>
        <name>a divalent metal cation</name>
        <dbReference type="ChEBI" id="CHEBI:60240"/>
        <label>2</label>
        <note>catalytic</note>
    </ligand>
</feature>
<feature type="binding site" evidence="6">
    <location>
        <position position="232"/>
    </location>
    <ligand>
        <name>a divalent metal cation</name>
        <dbReference type="ChEBI" id="CHEBI:60240"/>
        <label>1</label>
    </ligand>
</feature>
<dbReference type="GO" id="GO:0046872">
    <property type="term" value="F:metal ion binding"/>
    <property type="evidence" value="ECO:0007669"/>
    <property type="project" value="UniProtKB-UniRule"/>
</dbReference>
<dbReference type="InterPro" id="IPR000994">
    <property type="entry name" value="Pept_M24"/>
</dbReference>
<evidence type="ECO:0000256" key="3">
    <source>
        <dbReference type="ARBA" id="ARBA00022670"/>
    </source>
</evidence>
<dbReference type="Proteomes" id="UP000184080">
    <property type="component" value="Unassembled WGS sequence"/>
</dbReference>
<evidence type="ECO:0000256" key="2">
    <source>
        <dbReference type="ARBA" id="ARBA00022438"/>
    </source>
</evidence>
<keyword evidence="3 6" id="KW-0645">Protease</keyword>
<accession>A0A1M6EQR1</accession>
<feature type="binding site" evidence="6">
    <location>
        <position position="76"/>
    </location>
    <ligand>
        <name>substrate</name>
    </ligand>
</feature>
<dbReference type="STRING" id="1121298.SAMN05444401_1657"/>
<dbReference type="EC" id="3.4.11.18" evidence="6 7"/>
<feature type="binding site" evidence="6">
    <location>
        <position position="232"/>
    </location>
    <ligand>
        <name>a divalent metal cation</name>
        <dbReference type="ChEBI" id="CHEBI:60240"/>
        <label>2</label>
        <note>catalytic</note>
    </ligand>
</feature>
<reference evidence="9 10" key="1">
    <citation type="submission" date="2016-11" db="EMBL/GenBank/DDBJ databases">
        <authorList>
            <person name="Jaros S."/>
            <person name="Januszkiewicz K."/>
            <person name="Wedrychowicz H."/>
        </authorList>
    </citation>
    <scope>NUCLEOTIDE SEQUENCE [LARGE SCALE GENOMIC DNA]</scope>
    <source>
        <strain evidence="9 10">DSM 21864</strain>
    </source>
</reference>
<dbReference type="HAMAP" id="MF_01974">
    <property type="entry name" value="MetAP_1"/>
    <property type="match status" value="1"/>
</dbReference>
<evidence type="ECO:0000259" key="8">
    <source>
        <dbReference type="Pfam" id="PF00557"/>
    </source>
</evidence>
<comment type="function">
    <text evidence="1 6">Removes the N-terminal methionine from nascent proteins. The N-terminal methionine is often cleaved when the second residue in the primary sequence is small and uncharged (Met-Ala-, Cys, Gly, Pro, Ser, Thr, or Val). Requires deformylation of the N(alpha)-formylated initiator methionine before it can be hydrolyzed.</text>
</comment>
<keyword evidence="5 6" id="KW-0378">Hydrolase</keyword>
<feature type="binding site" evidence="6">
    <location>
        <position position="93"/>
    </location>
    <ligand>
        <name>a divalent metal cation</name>
        <dbReference type="ChEBI" id="CHEBI:60240"/>
        <label>1</label>
    </ligand>
</feature>
<keyword evidence="4 6" id="KW-0479">Metal-binding</keyword>
<dbReference type="GO" id="GO:0070006">
    <property type="term" value="F:metalloaminopeptidase activity"/>
    <property type="evidence" value="ECO:0007669"/>
    <property type="project" value="UniProtKB-UniRule"/>
</dbReference>
<dbReference type="PANTHER" id="PTHR43330">
    <property type="entry name" value="METHIONINE AMINOPEPTIDASE"/>
    <property type="match status" value="1"/>
</dbReference>
<name>A0A1M6EQR1_9CLOT</name>
<dbReference type="PRINTS" id="PR00599">
    <property type="entry name" value="MAPEPTIDASE"/>
</dbReference>
<feature type="binding site" evidence="6">
    <location>
        <position position="104"/>
    </location>
    <ligand>
        <name>a divalent metal cation</name>
        <dbReference type="ChEBI" id="CHEBI:60240"/>
        <label>1</label>
    </ligand>
</feature>
<evidence type="ECO:0000256" key="6">
    <source>
        <dbReference type="HAMAP-Rule" id="MF_01974"/>
    </source>
</evidence>
<dbReference type="AlphaFoldDB" id="A0A1M6EQR1"/>
<comment type="catalytic activity">
    <reaction evidence="6 7">
        <text>Release of N-terminal amino acids, preferentially methionine, from peptides and arylamides.</text>
        <dbReference type="EC" id="3.4.11.18"/>
    </reaction>
</comment>
<feature type="binding site" evidence="6">
    <location>
        <position position="174"/>
    </location>
    <ligand>
        <name>substrate</name>
    </ligand>
</feature>
<proteinExistence type="inferred from homology"/>
<keyword evidence="10" id="KW-1185">Reference proteome</keyword>
<organism evidence="9 10">
    <name type="scientific">Clostridium amylolyticum</name>
    <dbReference type="NCBI Taxonomy" id="1121298"/>
    <lineage>
        <taxon>Bacteria</taxon>
        <taxon>Bacillati</taxon>
        <taxon>Bacillota</taxon>
        <taxon>Clostridia</taxon>
        <taxon>Eubacteriales</taxon>
        <taxon>Clostridiaceae</taxon>
        <taxon>Clostridium</taxon>
    </lineage>
</organism>
<protein>
    <recommendedName>
        <fullName evidence="6 7">Methionine aminopeptidase</fullName>
        <shortName evidence="6">MAP</shortName>
        <shortName evidence="6">MetAP</shortName>
        <ecNumber evidence="6 7">3.4.11.18</ecNumber>
    </recommendedName>
    <alternativeName>
        <fullName evidence="6">Peptidase M</fullName>
    </alternativeName>
</protein>
<comment type="subunit">
    <text evidence="6">Monomer.</text>
</comment>
<dbReference type="GO" id="GO:0004239">
    <property type="term" value="F:initiator methionyl aminopeptidase activity"/>
    <property type="evidence" value="ECO:0007669"/>
    <property type="project" value="UniProtKB-UniRule"/>
</dbReference>
<comment type="cofactor">
    <cofactor evidence="6">
        <name>Co(2+)</name>
        <dbReference type="ChEBI" id="CHEBI:48828"/>
    </cofactor>
    <cofactor evidence="6">
        <name>Zn(2+)</name>
        <dbReference type="ChEBI" id="CHEBI:29105"/>
    </cofactor>
    <cofactor evidence="6">
        <name>Mn(2+)</name>
        <dbReference type="ChEBI" id="CHEBI:29035"/>
    </cofactor>
    <cofactor evidence="6">
        <name>Fe(2+)</name>
        <dbReference type="ChEBI" id="CHEBI:29033"/>
    </cofactor>
    <text evidence="6">Binds 2 divalent metal cations per subunit. Has a high-affinity and a low affinity metal-binding site. The true nature of the physiological cofactor is under debate. The enzyme is active with cobalt, zinc, manganese or divalent iron ions. Most likely, methionine aminopeptidases function as mononuclear Fe(2+)-metalloproteases under physiological conditions, and the catalytically relevant metal-binding site has been assigned to the histidine-containing high-affinity site.</text>
</comment>
<feature type="domain" description="Peptidase M24" evidence="8">
    <location>
        <begin position="10"/>
        <end position="238"/>
    </location>
</feature>
<comment type="similarity">
    <text evidence="6">Belongs to the peptidase M24A family. Methionine aminopeptidase type 1 subfamily.</text>
</comment>
<dbReference type="SUPFAM" id="SSF55920">
    <property type="entry name" value="Creatinase/aminopeptidase"/>
    <property type="match status" value="1"/>
</dbReference>
<evidence type="ECO:0000256" key="1">
    <source>
        <dbReference type="ARBA" id="ARBA00002521"/>
    </source>
</evidence>
<dbReference type="Pfam" id="PF00557">
    <property type="entry name" value="Peptidase_M24"/>
    <property type="match status" value="1"/>
</dbReference>
<dbReference type="NCBIfam" id="TIGR00500">
    <property type="entry name" value="met_pdase_I"/>
    <property type="match status" value="1"/>
</dbReference>
<dbReference type="InterPro" id="IPR002467">
    <property type="entry name" value="Pept_M24A_MAP1"/>
</dbReference>
<dbReference type="GO" id="GO:0006508">
    <property type="term" value="P:proteolysis"/>
    <property type="evidence" value="ECO:0007669"/>
    <property type="project" value="UniProtKB-KW"/>
</dbReference>
<dbReference type="Gene3D" id="3.90.230.10">
    <property type="entry name" value="Creatinase/methionine aminopeptidase superfamily"/>
    <property type="match status" value="1"/>
</dbReference>
<evidence type="ECO:0000256" key="5">
    <source>
        <dbReference type="ARBA" id="ARBA00022801"/>
    </source>
</evidence>